<accession>A0ABW4E7J7</accession>
<dbReference type="Proteomes" id="UP001597252">
    <property type="component" value="Unassembled WGS sequence"/>
</dbReference>
<dbReference type="Pfam" id="PF05043">
    <property type="entry name" value="Mga"/>
    <property type="match status" value="1"/>
</dbReference>
<protein>
    <submittedName>
        <fullName evidence="2">Helix-turn-helix domain-containing protein</fullName>
    </submittedName>
</protein>
<dbReference type="EMBL" id="JBHTON010000046">
    <property type="protein sequence ID" value="MFD1485889.1"/>
    <property type="molecule type" value="Genomic_DNA"/>
</dbReference>
<organism evidence="2 3">
    <name type="scientific">Lacticaseibacillus baoqingensis</name>
    <dbReference type="NCBI Taxonomy" id="2486013"/>
    <lineage>
        <taxon>Bacteria</taxon>
        <taxon>Bacillati</taxon>
        <taxon>Bacillota</taxon>
        <taxon>Bacilli</taxon>
        <taxon>Lactobacillales</taxon>
        <taxon>Lactobacillaceae</taxon>
        <taxon>Lacticaseibacillus</taxon>
    </lineage>
</organism>
<evidence type="ECO:0000259" key="1">
    <source>
        <dbReference type="Pfam" id="PF05043"/>
    </source>
</evidence>
<evidence type="ECO:0000313" key="3">
    <source>
        <dbReference type="Proteomes" id="UP001597252"/>
    </source>
</evidence>
<proteinExistence type="predicted"/>
<feature type="domain" description="Mga helix-turn-helix" evidence="1">
    <location>
        <begin position="82"/>
        <end position="165"/>
    </location>
</feature>
<dbReference type="RefSeq" id="WP_125754092.1">
    <property type="nucleotide sequence ID" value="NZ_JBHTON010000046.1"/>
</dbReference>
<reference evidence="3" key="1">
    <citation type="journal article" date="2019" name="Int. J. Syst. Evol. Microbiol.">
        <title>The Global Catalogue of Microorganisms (GCM) 10K type strain sequencing project: providing services to taxonomists for standard genome sequencing and annotation.</title>
        <authorList>
            <consortium name="The Broad Institute Genomics Platform"/>
            <consortium name="The Broad Institute Genome Sequencing Center for Infectious Disease"/>
            <person name="Wu L."/>
            <person name="Ma J."/>
        </authorList>
    </citation>
    <scope>NUCLEOTIDE SEQUENCE [LARGE SCALE GENOMIC DNA]</scope>
    <source>
        <strain evidence="3">CCM 8903</strain>
    </source>
</reference>
<name>A0ABW4E7J7_9LACO</name>
<dbReference type="InterPro" id="IPR007737">
    <property type="entry name" value="Mga_HTH"/>
</dbReference>
<comment type="caution">
    <text evidence="2">The sequence shown here is derived from an EMBL/GenBank/DDBJ whole genome shotgun (WGS) entry which is preliminary data.</text>
</comment>
<gene>
    <name evidence="2" type="ORF">ACFQ5J_11690</name>
</gene>
<evidence type="ECO:0000313" key="2">
    <source>
        <dbReference type="EMBL" id="MFD1485889.1"/>
    </source>
</evidence>
<sequence>MPENAKVLLDHSAQLKYQLYRLLAKHAHQDVTITDLAMMNQANYQPTYAVFQEILADVTALVERPRVQVRKELLKAAPLPVSLDAYRSFLVRHSLPYRLVDYCLTGTTPSLEAFCQREFVSRSTVSRKLRPLTEMMAGFRVKLKLATLTFTGPETNIRYLFYALYWWAHRGCFWPFVRVDEADVKHASETLTIMHDLPLAKRQQQYFLAVCRLRAGKGACLADNPVLMALARQVTDRKLRHGGVRPPLNTLDAAFFNFYQLTQPRFDVQKPPALAPQQELALLTTPETKPVLAALQAQFYRPQSGAFSTELRLNLLRLIFGYCACGGDFPQAQDIIGQHAGPGDDAVEKGLDQLVQALPKKPIYAGIKRDQARFVQGVARLIIPYLEGQTPQKPLRVRLDVDQLADDYPQLVEFVSAVPWVAQVTTQTPDVVVGIDDPQHGHPVDFPWYPHAMAVRSYRDHLMAYLLQAHANKRQKMGQLKTS</sequence>
<keyword evidence="3" id="KW-1185">Reference proteome</keyword>